<comment type="caution">
    <text evidence="2">The sequence shown here is derived from an EMBL/GenBank/DDBJ whole genome shotgun (WGS) entry which is preliminary data.</text>
</comment>
<dbReference type="PANTHER" id="PTHR34722:SF6">
    <property type="entry name" value="HOMOLOG OF ODR-2 (TWO)"/>
    <property type="match status" value="1"/>
</dbReference>
<evidence type="ECO:0000313" key="3">
    <source>
        <dbReference type="Proteomes" id="UP000835052"/>
    </source>
</evidence>
<dbReference type="Pfam" id="PF06579">
    <property type="entry name" value="Ly-6_related"/>
    <property type="match status" value="1"/>
</dbReference>
<keyword evidence="1" id="KW-0732">Signal</keyword>
<feature type="signal peptide" evidence="1">
    <location>
        <begin position="1"/>
        <end position="28"/>
    </location>
</feature>
<name>A0A8S1GTU3_9PELO</name>
<dbReference type="GO" id="GO:0030424">
    <property type="term" value="C:axon"/>
    <property type="evidence" value="ECO:0007669"/>
    <property type="project" value="TreeGrafter"/>
</dbReference>
<feature type="chain" id="PRO_5035867260" description="Secreted protein" evidence="1">
    <location>
        <begin position="29"/>
        <end position="99"/>
    </location>
</feature>
<keyword evidence="3" id="KW-1185">Reference proteome</keyword>
<evidence type="ECO:0008006" key="4">
    <source>
        <dbReference type="Google" id="ProtNLM"/>
    </source>
</evidence>
<accession>A0A8S1GTU3</accession>
<proteinExistence type="predicted"/>
<gene>
    <name evidence="2" type="ORF">CAUJ_LOCUS1972</name>
</gene>
<dbReference type="InterPro" id="IPR010558">
    <property type="entry name" value="Ly-6-related"/>
</dbReference>
<dbReference type="GO" id="GO:1990834">
    <property type="term" value="P:response to odorant"/>
    <property type="evidence" value="ECO:0007669"/>
    <property type="project" value="TreeGrafter"/>
</dbReference>
<dbReference type="AlphaFoldDB" id="A0A8S1GTU3"/>
<dbReference type="Proteomes" id="UP000835052">
    <property type="component" value="Unassembled WGS sequence"/>
</dbReference>
<dbReference type="OrthoDB" id="5826974at2759"/>
<dbReference type="GO" id="GO:0042048">
    <property type="term" value="P:olfactory behavior"/>
    <property type="evidence" value="ECO:0007669"/>
    <property type="project" value="TreeGrafter"/>
</dbReference>
<dbReference type="EMBL" id="CAJGYM010000003">
    <property type="protein sequence ID" value="CAD6186053.1"/>
    <property type="molecule type" value="Genomic_DNA"/>
</dbReference>
<reference evidence="2" key="1">
    <citation type="submission" date="2020-10" db="EMBL/GenBank/DDBJ databases">
        <authorList>
            <person name="Kikuchi T."/>
        </authorList>
    </citation>
    <scope>NUCLEOTIDE SEQUENCE</scope>
    <source>
        <strain evidence="2">NKZ352</strain>
    </source>
</reference>
<protein>
    <recommendedName>
        <fullName evidence="4">Secreted protein</fullName>
    </recommendedName>
</protein>
<sequence>MIGTFQGRPKRCDMWLAVVQLLVNVIFALPFTEDLPPHKSHCYSCASFAYLPLWQKLMHHYYPPKNFTDSCWQPDGRIGLVPCTSACFTLVEDIDQQDC</sequence>
<dbReference type="PANTHER" id="PTHR34722">
    <property type="entry name" value="HOMOLOG OF ODR-2 (TWO)-RELATED"/>
    <property type="match status" value="1"/>
</dbReference>
<organism evidence="2 3">
    <name type="scientific">Caenorhabditis auriculariae</name>
    <dbReference type="NCBI Taxonomy" id="2777116"/>
    <lineage>
        <taxon>Eukaryota</taxon>
        <taxon>Metazoa</taxon>
        <taxon>Ecdysozoa</taxon>
        <taxon>Nematoda</taxon>
        <taxon>Chromadorea</taxon>
        <taxon>Rhabditida</taxon>
        <taxon>Rhabditina</taxon>
        <taxon>Rhabditomorpha</taxon>
        <taxon>Rhabditoidea</taxon>
        <taxon>Rhabditidae</taxon>
        <taxon>Peloderinae</taxon>
        <taxon>Caenorhabditis</taxon>
    </lineage>
</organism>
<evidence type="ECO:0000313" key="2">
    <source>
        <dbReference type="EMBL" id="CAD6186053.1"/>
    </source>
</evidence>
<dbReference type="GO" id="GO:0043025">
    <property type="term" value="C:neuronal cell body"/>
    <property type="evidence" value="ECO:0007669"/>
    <property type="project" value="TreeGrafter"/>
</dbReference>
<evidence type="ECO:0000256" key="1">
    <source>
        <dbReference type="SAM" id="SignalP"/>
    </source>
</evidence>